<dbReference type="EMBL" id="WTTO01000071">
    <property type="protein sequence ID" value="NAR74783.1"/>
    <property type="molecule type" value="Genomic_DNA"/>
</dbReference>
<dbReference type="AlphaFoldDB" id="A0A2K8Q0L3"/>
<evidence type="ECO:0000313" key="2">
    <source>
        <dbReference type="EMBL" id="NAR74783.1"/>
    </source>
</evidence>
<dbReference type="RefSeq" id="WP_100834074.1">
    <property type="nucleotide sequence ID" value="NZ_CP018260.1"/>
</dbReference>
<gene>
    <name evidence="3" type="ORF">AHTJR_13600</name>
    <name evidence="2" type="ORF">GPS52_15175</name>
</gene>
<dbReference type="PROSITE" id="PS51257">
    <property type="entry name" value="PROKAR_LIPOPROTEIN"/>
    <property type="match status" value="1"/>
</dbReference>
<evidence type="ECO:0000313" key="3">
    <source>
        <dbReference type="EMBL" id="QBQ17242.1"/>
    </source>
</evidence>
<dbReference type="Proteomes" id="UP000294395">
    <property type="component" value="Chromosome"/>
</dbReference>
<accession>A0A2K8Q0L3</accession>
<protein>
    <recommendedName>
        <fullName evidence="6">Lipoprotein</fullName>
    </recommendedName>
</protein>
<dbReference type="Proteomes" id="UP000451048">
    <property type="component" value="Unassembled WGS sequence"/>
</dbReference>
<evidence type="ECO:0000256" key="1">
    <source>
        <dbReference type="SAM" id="SignalP"/>
    </source>
</evidence>
<dbReference type="EMBL" id="CP038009">
    <property type="protein sequence ID" value="QBQ17242.1"/>
    <property type="molecule type" value="Genomic_DNA"/>
</dbReference>
<feature type="chain" id="PRO_5041867801" description="Lipoprotein" evidence="1">
    <location>
        <begin position="17"/>
        <end position="152"/>
    </location>
</feature>
<proteinExistence type="predicted"/>
<feature type="signal peptide" evidence="1">
    <location>
        <begin position="1"/>
        <end position="16"/>
    </location>
</feature>
<sequence>MKAFAIGVGLSLTALAGCTSMPETDGGKANSLQSLSVEFVGQGTYGVSPQQGTASLYAVDSRMADVPATLIQQKKIQVSQIPFTVDFTIPADHKKLIQPAVRADAEITYYVTWESDRKNLAAKDMIVIDYDRQFPRVSLNQGKQQVYLRAAK</sequence>
<evidence type="ECO:0008006" key="6">
    <source>
        <dbReference type="Google" id="ProtNLM"/>
    </source>
</evidence>
<reference evidence="3 4" key="1">
    <citation type="submission" date="2019-03" db="EMBL/GenBank/DDBJ databases">
        <title>Complete genome sequence of two outbreak-associated Acinetobacter haemolyticus strains.</title>
        <authorList>
            <person name="Bai L."/>
            <person name="Zhang S.-C."/>
            <person name="Deng Y."/>
            <person name="Song C.-C."/>
            <person name="Kang G.-B."/>
            <person name="Dong Y."/>
            <person name="Wang Y."/>
            <person name="Gao F."/>
            <person name="Huang H."/>
        </authorList>
    </citation>
    <scope>NUCLEOTIDE SEQUENCE [LARGE SCALE GENOMIC DNA]</scope>
    <source>
        <strain evidence="3 4">TJR01</strain>
    </source>
</reference>
<name>A0A2K8Q0L3_ACIHA</name>
<evidence type="ECO:0000313" key="5">
    <source>
        <dbReference type="Proteomes" id="UP000451048"/>
    </source>
</evidence>
<keyword evidence="1" id="KW-0732">Signal</keyword>
<organism evidence="2 5">
    <name type="scientific">Acinetobacter haemolyticus</name>
    <dbReference type="NCBI Taxonomy" id="29430"/>
    <lineage>
        <taxon>Bacteria</taxon>
        <taxon>Pseudomonadati</taxon>
        <taxon>Pseudomonadota</taxon>
        <taxon>Gammaproteobacteria</taxon>
        <taxon>Moraxellales</taxon>
        <taxon>Moraxellaceae</taxon>
        <taxon>Acinetobacter</taxon>
    </lineage>
</organism>
<reference evidence="2 5" key="2">
    <citation type="submission" date="2019-12" db="EMBL/GenBank/DDBJ databases">
        <title>Acinetobacter haemolyticus comparative genomics.</title>
        <authorList>
            <person name="Castro-Jaimes S."/>
            <person name="Bello-Lopez E."/>
            <person name="Velazquez-Acosta C."/>
            <person name="Volkow-Fernandez P."/>
            <person name="Lozano-Zarain P."/>
            <person name="Castillo Ramirez S."/>
            <person name="Cevallos M.A."/>
        </authorList>
    </citation>
    <scope>NUCLEOTIDE SEQUENCE [LARGE SCALE GENOMIC DNA]</scope>
    <source>
        <strain evidence="2 5">AN10</strain>
    </source>
</reference>
<evidence type="ECO:0000313" key="4">
    <source>
        <dbReference type="Proteomes" id="UP000294395"/>
    </source>
</evidence>